<feature type="compositionally biased region" description="Basic and acidic residues" evidence="8">
    <location>
        <begin position="201"/>
        <end position="211"/>
    </location>
</feature>
<dbReference type="GO" id="GO:0005886">
    <property type="term" value="C:plasma membrane"/>
    <property type="evidence" value="ECO:0007669"/>
    <property type="project" value="UniProtKB-SubCell"/>
</dbReference>
<comment type="subcellular location">
    <subcellularLocation>
        <location evidence="2">Cell membrane</location>
    </subcellularLocation>
</comment>
<name>A0A6A1W4C3_9ROSI</name>
<evidence type="ECO:0000256" key="4">
    <source>
        <dbReference type="ARBA" id="ARBA00022448"/>
    </source>
</evidence>
<comment type="function">
    <text evidence="1">Involved in auxin transport. Regulator of the auxin signaling pathway.</text>
</comment>
<dbReference type="GO" id="GO:0009734">
    <property type="term" value="P:auxin-activated signaling pathway"/>
    <property type="evidence" value="ECO:0007669"/>
    <property type="project" value="UniProtKB-KW"/>
</dbReference>
<keyword evidence="11" id="KW-1185">Reference proteome</keyword>
<feature type="compositionally biased region" description="Polar residues" evidence="8">
    <location>
        <begin position="248"/>
        <end position="257"/>
    </location>
</feature>
<dbReference type="EMBL" id="RXIC02000021">
    <property type="protein sequence ID" value="KAB1219965.1"/>
    <property type="molecule type" value="Genomic_DNA"/>
</dbReference>
<feature type="region of interest" description="Disordered" evidence="8">
    <location>
        <begin position="248"/>
        <end position="270"/>
    </location>
</feature>
<reference evidence="10" key="3">
    <citation type="submission" date="2019-09" db="EMBL/GenBank/DDBJ databases">
        <authorList>
            <person name="Gao Z."/>
        </authorList>
    </citation>
    <scope>NUCLEOTIDE SEQUENCE</scope>
    <source>
        <tissue evidence="10">Leaves</tissue>
    </source>
</reference>
<feature type="compositionally biased region" description="Low complexity" evidence="8">
    <location>
        <begin position="282"/>
        <end position="291"/>
    </location>
</feature>
<evidence type="ECO:0000256" key="2">
    <source>
        <dbReference type="ARBA" id="ARBA00004236"/>
    </source>
</evidence>
<comment type="similarity">
    <text evidence="3">Belongs to the BIG GRAIN 1 (BG1) plant protein family.</text>
</comment>
<evidence type="ECO:0008006" key="12">
    <source>
        <dbReference type="Google" id="ProtNLM"/>
    </source>
</evidence>
<reference evidence="10 11" key="2">
    <citation type="journal article" date="2019" name="Plant Biotechnol. J.">
        <title>The red bayberry genome and genetic basis of sex determination.</title>
        <authorList>
            <person name="Jia H.M."/>
            <person name="Jia H.J."/>
            <person name="Cai Q.L."/>
            <person name="Wang Y."/>
            <person name="Zhao H.B."/>
            <person name="Yang W.F."/>
            <person name="Wang G.Y."/>
            <person name="Li Y.H."/>
            <person name="Zhan D.L."/>
            <person name="Shen Y.T."/>
            <person name="Niu Q.F."/>
            <person name="Chang L."/>
            <person name="Qiu J."/>
            <person name="Zhao L."/>
            <person name="Xie H.B."/>
            <person name="Fu W.Y."/>
            <person name="Jin J."/>
            <person name="Li X.W."/>
            <person name="Jiao Y."/>
            <person name="Zhou C.C."/>
            <person name="Tu T."/>
            <person name="Chai C.Y."/>
            <person name="Gao J.L."/>
            <person name="Fan L.J."/>
            <person name="van de Weg E."/>
            <person name="Wang J.Y."/>
            <person name="Gao Z.S."/>
        </authorList>
    </citation>
    <scope>NUCLEOTIDE SEQUENCE [LARGE SCALE GENOMIC DNA]</scope>
    <source>
        <tissue evidence="10">Leaves</tissue>
    </source>
</reference>
<protein>
    <recommendedName>
        <fullName evidence="12">Protein BIG GRAIN 1-like B</fullName>
    </recommendedName>
</protein>
<keyword evidence="4" id="KW-0813">Transport</keyword>
<organism evidence="10 11">
    <name type="scientific">Morella rubra</name>
    <name type="common">Chinese bayberry</name>
    <dbReference type="NCBI Taxonomy" id="262757"/>
    <lineage>
        <taxon>Eukaryota</taxon>
        <taxon>Viridiplantae</taxon>
        <taxon>Streptophyta</taxon>
        <taxon>Embryophyta</taxon>
        <taxon>Tracheophyta</taxon>
        <taxon>Spermatophyta</taxon>
        <taxon>Magnoliopsida</taxon>
        <taxon>eudicotyledons</taxon>
        <taxon>Gunneridae</taxon>
        <taxon>Pentapetalae</taxon>
        <taxon>rosids</taxon>
        <taxon>fabids</taxon>
        <taxon>Fagales</taxon>
        <taxon>Myricaceae</taxon>
        <taxon>Morella</taxon>
    </lineage>
</organism>
<dbReference type="InterPro" id="IPR039621">
    <property type="entry name" value="BG1-like"/>
</dbReference>
<comment type="caution">
    <text evidence="10">The sequence shown here is derived from an EMBL/GenBank/DDBJ whole genome shotgun (WGS) entry which is preliminary data.</text>
</comment>
<dbReference type="PANTHER" id="PTHR33541:SF12">
    <property type="entry name" value="PROTEIN BIG GRAIN 1-LIKE A"/>
    <property type="match status" value="1"/>
</dbReference>
<proteinExistence type="inferred from homology"/>
<feature type="compositionally biased region" description="Basic and acidic residues" evidence="8">
    <location>
        <begin position="1"/>
        <end position="19"/>
    </location>
</feature>
<evidence type="ECO:0000256" key="3">
    <source>
        <dbReference type="ARBA" id="ARBA00010067"/>
    </source>
</evidence>
<keyword evidence="6" id="KW-0472">Membrane</keyword>
<keyword evidence="5" id="KW-1003">Cell membrane</keyword>
<accession>A0A6A1W4C3</accession>
<dbReference type="EMBL" id="RXIC02000021">
    <property type="protein sequence ID" value="KAB1219964.1"/>
    <property type="molecule type" value="Genomic_DNA"/>
</dbReference>
<evidence type="ECO:0000313" key="9">
    <source>
        <dbReference type="EMBL" id="KAB1219964.1"/>
    </source>
</evidence>
<evidence type="ECO:0000256" key="1">
    <source>
        <dbReference type="ARBA" id="ARBA00002281"/>
    </source>
</evidence>
<dbReference type="Proteomes" id="UP000516437">
    <property type="component" value="Chromosome 3"/>
</dbReference>
<evidence type="ECO:0000256" key="8">
    <source>
        <dbReference type="SAM" id="MobiDB-lite"/>
    </source>
</evidence>
<evidence type="ECO:0000256" key="7">
    <source>
        <dbReference type="ARBA" id="ARBA00023294"/>
    </source>
</evidence>
<feature type="region of interest" description="Disordered" evidence="8">
    <location>
        <begin position="119"/>
        <end position="175"/>
    </location>
</feature>
<feature type="region of interest" description="Disordered" evidence="8">
    <location>
        <begin position="1"/>
        <end position="20"/>
    </location>
</feature>
<feature type="region of interest" description="Disordered" evidence="8">
    <location>
        <begin position="192"/>
        <end position="211"/>
    </location>
</feature>
<gene>
    <name evidence="9" type="ORF">CJ030_MR3G020211</name>
    <name evidence="10" type="ORF">CJ030_MR3G020212</name>
</gene>
<evidence type="ECO:0000256" key="6">
    <source>
        <dbReference type="ARBA" id="ARBA00023136"/>
    </source>
</evidence>
<feature type="region of interest" description="Disordered" evidence="8">
    <location>
        <begin position="282"/>
        <end position="301"/>
    </location>
</feature>
<feature type="region of interest" description="Disordered" evidence="8">
    <location>
        <begin position="46"/>
        <end position="69"/>
    </location>
</feature>
<keyword evidence="7" id="KW-0927">Auxin signaling pathway</keyword>
<dbReference type="AlphaFoldDB" id="A0A6A1W4C3"/>
<evidence type="ECO:0000313" key="10">
    <source>
        <dbReference type="EMBL" id="KAB1219965.1"/>
    </source>
</evidence>
<sequence>MYRREKTLREDRYNHEKKTPSFSSTLLDKIYRSIDEGDIRTEDLKFYREPMGKKQGRGSGKNNRATEEEAAANLRRACLIEKLMDKKVSEKVGTGRREYLAEPVKSQLQEHDHDHDVLFFSSTSSSSDSSSGGFSSSDTESMYGLKSKFSCSLPSRPRPVRTGVSARPERSEKKQRALFHEQRELHVFDDCHYSSATGDTPKGEEAVTESKSRARKIYANLKKVKQPISPGGRLANFLNSLFTTGNTKKTKNLSSTGRNDDASGFRKSKSVQESTCSSASSFSRSCLSKKSPSSREKQRNGVKRTVRFCPVSVIVDEDCRPCGHKCLYEEEDASIMPMRVSTAWKKGRSPTRTDEEELKSHVMEKTRRVEEAAREFLKNYHQNQRKNELIMRDFRGRYDEDEYEGDDAASCSSSDLFELDHLVAIGNDRYCEELPVYETTHVVTNKAIANGLML</sequence>
<feature type="compositionally biased region" description="Low complexity" evidence="8">
    <location>
        <begin position="120"/>
        <end position="139"/>
    </location>
</feature>
<evidence type="ECO:0000256" key="5">
    <source>
        <dbReference type="ARBA" id="ARBA00022475"/>
    </source>
</evidence>
<dbReference type="PANTHER" id="PTHR33541">
    <property type="entry name" value="PROTEIN BIG GRAIN 1-LIKE A-RELATED"/>
    <property type="match status" value="1"/>
</dbReference>
<dbReference type="OrthoDB" id="680041at2759"/>
<reference evidence="10" key="1">
    <citation type="submission" date="2018-07" db="EMBL/GenBank/DDBJ databases">
        <authorList>
            <person name="Gao Z.-S."/>
            <person name="Jia H.-M."/>
            <person name="Jia H.-J."/>
            <person name="Cai Q.-L."/>
            <person name="Wang Y."/>
            <person name="Zhao H.-B."/>
        </authorList>
    </citation>
    <scope>NUCLEOTIDE SEQUENCE</scope>
    <source>
        <tissue evidence="10">Leaves</tissue>
    </source>
</reference>
<evidence type="ECO:0000313" key="11">
    <source>
        <dbReference type="Proteomes" id="UP000516437"/>
    </source>
</evidence>